<reference evidence="3" key="1">
    <citation type="submission" date="2023-07" db="EMBL/GenBank/DDBJ databases">
        <authorList>
            <consortium name="AG Swart"/>
            <person name="Singh M."/>
            <person name="Singh A."/>
            <person name="Seah K."/>
            <person name="Emmerich C."/>
        </authorList>
    </citation>
    <scope>NUCLEOTIDE SEQUENCE</scope>
    <source>
        <strain evidence="3">DP1</strain>
    </source>
</reference>
<dbReference type="InterPro" id="IPR035969">
    <property type="entry name" value="Rab-GAP_TBC_sf"/>
</dbReference>
<feature type="compositionally biased region" description="Polar residues" evidence="1">
    <location>
        <begin position="1"/>
        <end position="25"/>
    </location>
</feature>
<evidence type="ECO:0000256" key="1">
    <source>
        <dbReference type="SAM" id="MobiDB-lite"/>
    </source>
</evidence>
<comment type="caution">
    <text evidence="3">The sequence shown here is derived from an EMBL/GenBank/DDBJ whole genome shotgun (WGS) entry which is preliminary data.</text>
</comment>
<gene>
    <name evidence="3" type="ORF">ECRASSUSDP1_LOCUS25941</name>
</gene>
<dbReference type="SMART" id="SM00164">
    <property type="entry name" value="TBC"/>
    <property type="match status" value="1"/>
</dbReference>
<sequence>MHDIRANSSLHKWLTKRNSPTSNSPCGEENLFHRAMNSSISQNFNPSGTLVITNLLDLSCKQTSGYLKTFKKKVKKLRNACKMSVRHNQESNLKRLTYDNLNSLKTSVLTESVTNSLANTKATGNLNTQPGINLLHYKDENMEIQPISEIFEEENKENKENKEHSAFSQSSLHEHRALGGYKSSGQFAQLSQSPKNYADIFKKVSSDDSHLVSSHKSSYDQNFSIKMSETESRRLENLKDSSTTERLQSTNISIDPNSYDEEVKMINFLPKIKGNQCGCKLSSVSTLKCCASMQKWLSVCFLEEEDEAFNPRNHPEFNKLLDFFYRTKVDEKLCNQDSQLYKDLNRTFQVLHYFREGERGFSDTKKLLLKFLAHPISKESGYVQGMNFIASTLLYHSQADVAFCLFIKMFEKHNIIHNYEPGMPGITDHSFLLEKMVSKHCRTLSNYFREQAIPVQMYTIELICGLFGGKIPIEKMKLFYDHFIPKGWPFFYALVVQFLEEIQFDIMEEEELTPQAANAHNAPNLKWNQLISKAVDFEFSNNSFN</sequence>
<dbReference type="PROSITE" id="PS50086">
    <property type="entry name" value="TBC_RABGAP"/>
    <property type="match status" value="1"/>
</dbReference>
<accession>A0AAD1Y532</accession>
<dbReference type="Proteomes" id="UP001295684">
    <property type="component" value="Unassembled WGS sequence"/>
</dbReference>
<dbReference type="Gene3D" id="1.10.8.270">
    <property type="entry name" value="putative rabgap domain of human tbc1 domain family member 14 like domains"/>
    <property type="match status" value="1"/>
</dbReference>
<name>A0AAD1Y532_EUPCR</name>
<organism evidence="3 4">
    <name type="scientific">Euplotes crassus</name>
    <dbReference type="NCBI Taxonomy" id="5936"/>
    <lineage>
        <taxon>Eukaryota</taxon>
        <taxon>Sar</taxon>
        <taxon>Alveolata</taxon>
        <taxon>Ciliophora</taxon>
        <taxon>Intramacronucleata</taxon>
        <taxon>Spirotrichea</taxon>
        <taxon>Hypotrichia</taxon>
        <taxon>Euplotida</taxon>
        <taxon>Euplotidae</taxon>
        <taxon>Moneuplotes</taxon>
    </lineage>
</organism>
<dbReference type="SUPFAM" id="SSF47923">
    <property type="entry name" value="Ypt/Rab-GAP domain of gyp1p"/>
    <property type="match status" value="2"/>
</dbReference>
<dbReference type="GO" id="GO:0031267">
    <property type="term" value="F:small GTPase binding"/>
    <property type="evidence" value="ECO:0007669"/>
    <property type="project" value="TreeGrafter"/>
</dbReference>
<dbReference type="PANTHER" id="PTHR47219">
    <property type="entry name" value="RAB GTPASE-ACTIVATING PROTEIN 1-LIKE"/>
    <property type="match status" value="1"/>
</dbReference>
<evidence type="ECO:0000313" key="3">
    <source>
        <dbReference type="EMBL" id="CAI2384415.1"/>
    </source>
</evidence>
<dbReference type="PANTHER" id="PTHR47219:SF9">
    <property type="entry name" value="GTPASE ACTIVATING PROTEIN AND CENTROSOME-ASSOCIATED, ISOFORM B"/>
    <property type="match status" value="1"/>
</dbReference>
<evidence type="ECO:0000313" key="4">
    <source>
        <dbReference type="Proteomes" id="UP001295684"/>
    </source>
</evidence>
<dbReference type="GO" id="GO:0005096">
    <property type="term" value="F:GTPase activator activity"/>
    <property type="evidence" value="ECO:0007669"/>
    <property type="project" value="TreeGrafter"/>
</dbReference>
<feature type="domain" description="Rab-GAP TBC" evidence="2">
    <location>
        <begin position="320"/>
        <end position="487"/>
    </location>
</feature>
<dbReference type="InterPro" id="IPR000195">
    <property type="entry name" value="Rab-GAP-TBC_dom"/>
</dbReference>
<proteinExistence type="predicted"/>
<dbReference type="Gene3D" id="1.10.472.80">
    <property type="entry name" value="Ypt/Rab-GAP domain of gyp1p, domain 3"/>
    <property type="match status" value="1"/>
</dbReference>
<evidence type="ECO:0000259" key="2">
    <source>
        <dbReference type="PROSITE" id="PS50086"/>
    </source>
</evidence>
<dbReference type="InterPro" id="IPR050302">
    <property type="entry name" value="Rab_GAP_TBC_domain"/>
</dbReference>
<feature type="region of interest" description="Disordered" evidence="1">
    <location>
        <begin position="1"/>
        <end position="28"/>
    </location>
</feature>
<keyword evidence="4" id="KW-1185">Reference proteome</keyword>
<dbReference type="EMBL" id="CAMPGE010026746">
    <property type="protein sequence ID" value="CAI2384415.1"/>
    <property type="molecule type" value="Genomic_DNA"/>
</dbReference>
<protein>
    <recommendedName>
        <fullName evidence="2">Rab-GAP TBC domain-containing protein</fullName>
    </recommendedName>
</protein>
<dbReference type="Pfam" id="PF00566">
    <property type="entry name" value="RabGAP-TBC"/>
    <property type="match status" value="1"/>
</dbReference>
<dbReference type="AlphaFoldDB" id="A0AAD1Y532"/>